<proteinExistence type="predicted"/>
<dbReference type="InterPro" id="IPR012941">
    <property type="entry name" value="Phe_hydrox_C_dim_dom"/>
</dbReference>
<feature type="region of interest" description="Disordered" evidence="2">
    <location>
        <begin position="34"/>
        <end position="56"/>
    </location>
</feature>
<dbReference type="InterPro" id="IPR038220">
    <property type="entry name" value="PHOX_C_sf"/>
</dbReference>
<keyword evidence="1" id="KW-0560">Oxidoreductase</keyword>
<evidence type="ECO:0000259" key="3">
    <source>
        <dbReference type="Pfam" id="PF07976"/>
    </source>
</evidence>
<dbReference type="GO" id="GO:0004497">
    <property type="term" value="F:monooxygenase activity"/>
    <property type="evidence" value="ECO:0007669"/>
    <property type="project" value="UniProtKB-KW"/>
</dbReference>
<keyword evidence="4" id="KW-0503">Monooxygenase</keyword>
<gene>
    <name evidence="4" type="ORF">TPAR_01363</name>
</gene>
<sequence length="172" mass="18614">MQGPGAGRPATVGAPPPYAVRRAVPHHRLWRRRVTSRTAGVGQRARRLAAGSSPPGGGCSARFWTARDSSVVDVLLVHVAPREAVELLTDLHDVYHPFDNKLGWDYDKTFADGPSYHEGHGRTYEAYGVDVDGAGAAVVVRPDGYIGLVASLDDEGRDKMGRWFDAVLRTAP</sequence>
<name>A0A2S4L7N7_9HYPO</name>
<evidence type="ECO:0000313" key="4">
    <source>
        <dbReference type="EMBL" id="POR38438.1"/>
    </source>
</evidence>
<organism evidence="4 5">
    <name type="scientific">Tolypocladium paradoxum</name>
    <dbReference type="NCBI Taxonomy" id="94208"/>
    <lineage>
        <taxon>Eukaryota</taxon>
        <taxon>Fungi</taxon>
        <taxon>Dikarya</taxon>
        <taxon>Ascomycota</taxon>
        <taxon>Pezizomycotina</taxon>
        <taxon>Sordariomycetes</taxon>
        <taxon>Hypocreomycetidae</taxon>
        <taxon>Hypocreales</taxon>
        <taxon>Ophiocordycipitaceae</taxon>
        <taxon>Tolypocladium</taxon>
    </lineage>
</organism>
<evidence type="ECO:0000313" key="5">
    <source>
        <dbReference type="Proteomes" id="UP000237481"/>
    </source>
</evidence>
<keyword evidence="5" id="KW-1185">Reference proteome</keyword>
<dbReference type="OrthoDB" id="1716816at2759"/>
<dbReference type="Proteomes" id="UP000237481">
    <property type="component" value="Unassembled WGS sequence"/>
</dbReference>
<dbReference type="InterPro" id="IPR036249">
    <property type="entry name" value="Thioredoxin-like_sf"/>
</dbReference>
<dbReference type="CDD" id="cd02979">
    <property type="entry name" value="PHOX_C"/>
    <property type="match status" value="1"/>
</dbReference>
<feature type="domain" description="Phenol hydroxylase-like C-terminal dimerisation" evidence="3">
    <location>
        <begin position="66"/>
        <end position="169"/>
    </location>
</feature>
<protein>
    <submittedName>
        <fullName evidence="4">Phenol 2-monooxygenase</fullName>
    </submittedName>
</protein>
<reference evidence="4 5" key="1">
    <citation type="submission" date="2018-01" db="EMBL/GenBank/DDBJ databases">
        <title>Harnessing the power of phylogenomics to disentangle the directionality and signatures of interkingdom host jumping in the parasitic fungal genus Tolypocladium.</title>
        <authorList>
            <person name="Quandt C.A."/>
            <person name="Patterson W."/>
            <person name="Spatafora J.W."/>
        </authorList>
    </citation>
    <scope>NUCLEOTIDE SEQUENCE [LARGE SCALE GENOMIC DNA]</scope>
    <source>
        <strain evidence="4 5">NRBC 100945</strain>
    </source>
</reference>
<dbReference type="EMBL" id="PKSG01000138">
    <property type="protein sequence ID" value="POR38438.1"/>
    <property type="molecule type" value="Genomic_DNA"/>
</dbReference>
<comment type="caution">
    <text evidence="4">The sequence shown here is derived from an EMBL/GenBank/DDBJ whole genome shotgun (WGS) entry which is preliminary data.</text>
</comment>
<accession>A0A2S4L7N7</accession>
<dbReference type="AlphaFoldDB" id="A0A2S4L7N7"/>
<dbReference type="SUPFAM" id="SSF52833">
    <property type="entry name" value="Thioredoxin-like"/>
    <property type="match status" value="1"/>
</dbReference>
<evidence type="ECO:0000256" key="2">
    <source>
        <dbReference type="SAM" id="MobiDB-lite"/>
    </source>
</evidence>
<dbReference type="Pfam" id="PF07976">
    <property type="entry name" value="Phe_hydrox_dim"/>
    <property type="match status" value="1"/>
</dbReference>
<evidence type="ECO:0000256" key="1">
    <source>
        <dbReference type="ARBA" id="ARBA00023002"/>
    </source>
</evidence>
<dbReference type="Gene3D" id="3.40.30.20">
    <property type="match status" value="1"/>
</dbReference>
<dbReference type="STRING" id="94208.A0A2S4L7N7"/>